<gene>
    <name evidence="1" type="ORF">Lb_3</name>
</gene>
<evidence type="ECO:0000313" key="2">
    <source>
        <dbReference type="Proteomes" id="UP000260452"/>
    </source>
</evidence>
<proteinExistence type="predicted"/>
<evidence type="ECO:0000313" key="1">
    <source>
        <dbReference type="EMBL" id="ATN94167.1"/>
    </source>
</evidence>
<dbReference type="Proteomes" id="UP000260452">
    <property type="component" value="Genome"/>
</dbReference>
<dbReference type="Gene3D" id="2.40.50.230">
    <property type="entry name" value="Gp5 N-terminal domain"/>
    <property type="match status" value="1"/>
</dbReference>
<dbReference type="EMBL" id="MG020111">
    <property type="protein sequence ID" value="ATN94167.1"/>
    <property type="molecule type" value="Genomic_DNA"/>
</dbReference>
<dbReference type="InterPro" id="IPR037026">
    <property type="entry name" value="Vgr_OB-fold_dom_sf"/>
</dbReference>
<name>A0A2Z2UAS5_9CAUD</name>
<organism evidence="1 2">
    <name type="scientific">Lactobacillus phage Lb</name>
    <dbReference type="NCBI Taxonomy" id="2048517"/>
    <lineage>
        <taxon>Viruses</taxon>
        <taxon>Duplodnaviria</taxon>
        <taxon>Heunggongvirae</taxon>
        <taxon>Uroviricota</taxon>
        <taxon>Caudoviricetes</taxon>
        <taxon>Heilongjiangvirus</taxon>
        <taxon>Heilongjiangvirus Lb</taxon>
    </lineage>
</organism>
<reference evidence="1 2" key="1">
    <citation type="submission" date="2017-09" db="EMBL/GenBank/DDBJ databases">
        <title>Genome sequence and analysis of a bacteriophage of Lactobacillus brevis.</title>
        <authorList>
            <person name="Yu M."/>
            <person name="Qi R."/>
            <person name="Jiang X."/>
            <person name="Tang T."/>
            <person name="Qiao X."/>
            <person name="Jiang Y."/>
            <person name="Tang L."/>
            <person name="Wang L."/>
            <person name="Xu Y."/>
            <person name="Li Y."/>
        </authorList>
    </citation>
    <scope>NUCLEOTIDE SEQUENCE [LARGE SCALE GENOMIC DNA]</scope>
</reference>
<keyword evidence="2" id="KW-1185">Reference proteome</keyword>
<protein>
    <submittedName>
        <fullName evidence="1">Uncharacterized protein</fullName>
    </submittedName>
</protein>
<accession>A0A2Z2UAS5</accession>
<sequence>MPKVKKKVVDPKHKMSDFLEKELIPLISSQINCNMIGRVISYRKTDHRCSVQPLPLQSDGDKRAPLVECVVPSSIWQLDEVLGKLSNSWKPMKVGSVVSVDFCDREMDNWTGKSNYAIETKRVHSLQDTIVQAVILP</sequence>